<evidence type="ECO:0000256" key="1">
    <source>
        <dbReference type="ARBA" id="ARBA00005094"/>
    </source>
</evidence>
<accession>A0ABN5ZRL1</accession>
<dbReference type="PANTHER" id="PTHR30525">
    <property type="entry name" value="1-DEOXY-D-XYLULOSE 5-PHOSPHATE REDUCTOISOMERASE"/>
    <property type="match status" value="1"/>
</dbReference>
<keyword evidence="4 9" id="KW-0521">NADP</keyword>
<evidence type="ECO:0000259" key="10">
    <source>
        <dbReference type="Pfam" id="PF02670"/>
    </source>
</evidence>
<dbReference type="NCBIfam" id="TIGR00243">
    <property type="entry name" value="Dxr"/>
    <property type="match status" value="1"/>
</dbReference>
<dbReference type="InterPro" id="IPR013644">
    <property type="entry name" value="DXP_reductoisomerase_C"/>
</dbReference>
<feature type="binding site" evidence="9">
    <location>
        <position position="185"/>
    </location>
    <ligand>
        <name>Mn(2+)</name>
        <dbReference type="ChEBI" id="CHEBI:29035"/>
    </ligand>
</feature>
<dbReference type="Proteomes" id="UP000466831">
    <property type="component" value="Chromosome"/>
</dbReference>
<comment type="caution">
    <text evidence="9">Lacks conserved residue(s) required for the propagation of feature annotation.</text>
</comment>
<feature type="binding site" evidence="9">
    <location>
        <position position="254"/>
    </location>
    <ligand>
        <name>1-deoxy-D-xylulose 5-phosphate</name>
        <dbReference type="ChEBI" id="CHEBI:57792"/>
    </ligand>
</feature>
<dbReference type="EMBL" id="AP022584">
    <property type="protein sequence ID" value="BBY11231.1"/>
    <property type="molecule type" value="Genomic_DNA"/>
</dbReference>
<dbReference type="PANTHER" id="PTHR30525:SF0">
    <property type="entry name" value="1-DEOXY-D-XYLULOSE 5-PHOSPHATE REDUCTOISOMERASE, CHLOROPLASTIC"/>
    <property type="match status" value="1"/>
</dbReference>
<feature type="binding site" evidence="9">
    <location>
        <position position="184"/>
    </location>
    <ligand>
        <name>1-deoxy-D-xylulose 5-phosphate</name>
        <dbReference type="ChEBI" id="CHEBI:57792"/>
    </ligand>
</feature>
<evidence type="ECO:0000256" key="3">
    <source>
        <dbReference type="ARBA" id="ARBA00022723"/>
    </source>
</evidence>
<keyword evidence="3 9" id="KW-0479">Metal-binding</keyword>
<evidence type="ECO:0000256" key="6">
    <source>
        <dbReference type="ARBA" id="ARBA00023211"/>
    </source>
</evidence>
<feature type="binding site" evidence="9">
    <location>
        <position position="56"/>
    </location>
    <ligand>
        <name>NADPH</name>
        <dbReference type="ChEBI" id="CHEBI:57783"/>
    </ligand>
</feature>
<dbReference type="Gene3D" id="3.40.50.720">
    <property type="entry name" value="NAD(P)-binding Rossmann-like Domain"/>
    <property type="match status" value="1"/>
</dbReference>
<keyword evidence="9" id="KW-0460">Magnesium</keyword>
<comment type="cofactor">
    <cofactor evidence="9">
        <name>Mg(2+)</name>
        <dbReference type="ChEBI" id="CHEBI:18420"/>
    </cofactor>
    <cofactor evidence="9">
        <name>Mn(2+)</name>
        <dbReference type="ChEBI" id="CHEBI:29035"/>
    </cofactor>
</comment>
<feature type="binding site" evidence="9">
    <location>
        <position position="209"/>
    </location>
    <ligand>
        <name>1-deoxy-D-xylulose 5-phosphate</name>
        <dbReference type="ChEBI" id="CHEBI:57792"/>
    </ligand>
</feature>
<keyword evidence="6 9" id="KW-0464">Manganese</keyword>
<feature type="domain" description="1-deoxy-D-xylulose 5-phosphate reductoisomerase N-terminal" evidence="10">
    <location>
        <begin position="47"/>
        <end position="167"/>
    </location>
</feature>
<dbReference type="Pfam" id="PF08436">
    <property type="entry name" value="DXP_redisom_C"/>
    <property type="match status" value="1"/>
</dbReference>
<feature type="domain" description="1-deoxy-D-xylulose 5-phosphate reductoisomerase C-terminal" evidence="11">
    <location>
        <begin position="179"/>
        <end position="262"/>
    </location>
</feature>
<organism evidence="13 14">
    <name type="scientific">Mycobacterium marseillense</name>
    <dbReference type="NCBI Taxonomy" id="701042"/>
    <lineage>
        <taxon>Bacteria</taxon>
        <taxon>Bacillati</taxon>
        <taxon>Actinomycetota</taxon>
        <taxon>Actinomycetes</taxon>
        <taxon>Mycobacteriales</taxon>
        <taxon>Mycobacteriaceae</taxon>
        <taxon>Mycobacterium</taxon>
        <taxon>Mycobacterium avium complex (MAC)</taxon>
    </lineage>
</organism>
<feature type="binding site" evidence="9">
    <location>
        <position position="160"/>
    </location>
    <ligand>
        <name>1-deoxy-D-xylulose 5-phosphate</name>
        <dbReference type="ChEBI" id="CHEBI:57792"/>
    </ligand>
</feature>
<evidence type="ECO:0000256" key="4">
    <source>
        <dbReference type="ARBA" id="ARBA00022857"/>
    </source>
</evidence>
<evidence type="ECO:0000256" key="9">
    <source>
        <dbReference type="HAMAP-Rule" id="MF_00183"/>
    </source>
</evidence>
<feature type="binding site" evidence="9">
    <location>
        <position position="238"/>
    </location>
    <ligand>
        <name>NADPH</name>
        <dbReference type="ChEBI" id="CHEBI:57783"/>
    </ligand>
</feature>
<feature type="binding site" evidence="9">
    <location>
        <position position="250"/>
    </location>
    <ligand>
        <name>1-deoxy-D-xylulose 5-phosphate</name>
        <dbReference type="ChEBI" id="CHEBI:57792"/>
    </ligand>
</feature>
<feature type="domain" description="DXP reductoisomerase C-terminal" evidence="12">
    <location>
        <begin position="295"/>
        <end position="412"/>
    </location>
</feature>
<dbReference type="EC" id="1.1.1.267" evidence="9"/>
<dbReference type="InterPro" id="IPR003821">
    <property type="entry name" value="DXP_reductoisomerase"/>
</dbReference>
<comment type="catalytic activity">
    <reaction evidence="8">
        <text>2-C-methyl-D-erythritol 4-phosphate + NADP(+) = 1-deoxy-D-xylulose 5-phosphate + NADPH + H(+)</text>
        <dbReference type="Rhea" id="RHEA:13717"/>
        <dbReference type="ChEBI" id="CHEBI:15378"/>
        <dbReference type="ChEBI" id="CHEBI:57783"/>
        <dbReference type="ChEBI" id="CHEBI:57792"/>
        <dbReference type="ChEBI" id="CHEBI:58262"/>
        <dbReference type="ChEBI" id="CHEBI:58349"/>
        <dbReference type="EC" id="1.1.1.267"/>
    </reaction>
    <physiologicalReaction direction="right-to-left" evidence="8">
        <dbReference type="Rhea" id="RHEA:13719"/>
    </physiologicalReaction>
</comment>
<dbReference type="Gene3D" id="1.10.1740.10">
    <property type="match status" value="1"/>
</dbReference>
<comment type="pathway">
    <text evidence="1 9">Isoprenoid biosynthesis; isopentenyl diphosphate biosynthesis via DXP pathway; isopentenyl diphosphate from 1-deoxy-D-xylulose 5-phosphate: step 1/6.</text>
</comment>
<dbReference type="SUPFAM" id="SSF51735">
    <property type="entry name" value="NAD(P)-binding Rossmann-fold domains"/>
    <property type="match status" value="1"/>
</dbReference>
<evidence type="ECO:0000256" key="2">
    <source>
        <dbReference type="ARBA" id="ARBA00006825"/>
    </source>
</evidence>
<dbReference type="InterPro" id="IPR036169">
    <property type="entry name" value="DXPR_C_sf"/>
</dbReference>
<evidence type="ECO:0000256" key="7">
    <source>
        <dbReference type="ARBA" id="ARBA00023229"/>
    </source>
</evidence>
<feature type="binding site" evidence="9">
    <location>
        <position position="232"/>
    </location>
    <ligand>
        <name>1-deoxy-D-xylulose 5-phosphate</name>
        <dbReference type="ChEBI" id="CHEBI:57792"/>
    </ligand>
</feature>
<evidence type="ECO:0000313" key="13">
    <source>
        <dbReference type="EMBL" id="BBY11231.1"/>
    </source>
</evidence>
<feature type="binding site" evidence="9">
    <location>
        <position position="254"/>
    </location>
    <ligand>
        <name>Mn(2+)</name>
        <dbReference type="ChEBI" id="CHEBI:29035"/>
    </ligand>
</feature>
<feature type="binding site" evidence="9">
    <location>
        <position position="245"/>
    </location>
    <ligand>
        <name>1-deoxy-D-xylulose 5-phosphate</name>
        <dbReference type="ChEBI" id="CHEBI:57792"/>
    </ligand>
</feature>
<feature type="binding site" evidence="9">
    <location>
        <position position="55"/>
    </location>
    <ligand>
        <name>NADPH</name>
        <dbReference type="ChEBI" id="CHEBI:57783"/>
    </ligand>
</feature>
<feature type="binding site" evidence="9">
    <location>
        <position position="161"/>
    </location>
    <ligand>
        <name>NADPH</name>
        <dbReference type="ChEBI" id="CHEBI:57783"/>
    </ligand>
</feature>
<dbReference type="SUPFAM" id="SSF69055">
    <property type="entry name" value="1-deoxy-D-xylulose-5-phosphate reductoisomerase, C-terminal domain"/>
    <property type="match status" value="1"/>
</dbReference>
<feature type="binding site" evidence="9">
    <location>
        <position position="82"/>
    </location>
    <ligand>
        <name>NADPH</name>
        <dbReference type="ChEBI" id="CHEBI:57783"/>
    </ligand>
</feature>
<feature type="binding site" evidence="9">
    <location>
        <position position="251"/>
    </location>
    <ligand>
        <name>1-deoxy-D-xylulose 5-phosphate</name>
        <dbReference type="ChEBI" id="CHEBI:57792"/>
    </ligand>
</feature>
<feature type="binding site" evidence="9">
    <location>
        <position position="159"/>
    </location>
    <ligand>
        <name>NADPH</name>
        <dbReference type="ChEBI" id="CHEBI:57783"/>
    </ligand>
</feature>
<feature type="binding site" evidence="9">
    <location>
        <position position="53"/>
    </location>
    <ligand>
        <name>NADPH</name>
        <dbReference type="ChEBI" id="CHEBI:57783"/>
    </ligand>
</feature>
<dbReference type="InterPro" id="IPR026877">
    <property type="entry name" value="DXPR_C"/>
</dbReference>
<evidence type="ECO:0000256" key="8">
    <source>
        <dbReference type="ARBA" id="ARBA00048543"/>
    </source>
</evidence>
<dbReference type="HAMAP" id="MF_00183">
    <property type="entry name" value="DXP_reductoisom"/>
    <property type="match status" value="1"/>
</dbReference>
<evidence type="ECO:0000313" key="14">
    <source>
        <dbReference type="Proteomes" id="UP000466831"/>
    </source>
</evidence>
<keyword evidence="5 9" id="KW-0560">Oxidoreductase</keyword>
<dbReference type="PIRSF" id="PIRSF006205">
    <property type="entry name" value="Dxp_reductismrs"/>
    <property type="match status" value="1"/>
</dbReference>
<proteinExistence type="inferred from homology"/>
<feature type="binding site" evidence="9">
    <location>
        <position position="185"/>
    </location>
    <ligand>
        <name>1-deoxy-D-xylulose 5-phosphate</name>
        <dbReference type="ChEBI" id="CHEBI:57792"/>
    </ligand>
</feature>
<feature type="binding site" evidence="9">
    <location>
        <position position="183"/>
    </location>
    <ligand>
        <name>Mn(2+)</name>
        <dbReference type="ChEBI" id="CHEBI:29035"/>
    </ligand>
</feature>
<dbReference type="Pfam" id="PF13288">
    <property type="entry name" value="DXPR_C"/>
    <property type="match status" value="1"/>
</dbReference>
<evidence type="ECO:0000259" key="11">
    <source>
        <dbReference type="Pfam" id="PF08436"/>
    </source>
</evidence>
<dbReference type="InterPro" id="IPR013512">
    <property type="entry name" value="DXP_reductoisomerase_N"/>
</dbReference>
<comment type="function">
    <text evidence="9">Catalyzes the NADPH-dependent rearrangement and reduction of 1-deoxy-D-xylulose-5-phosphate (DXP) to 2-C-methyl-D-erythritol 4-phosphate (MEP).</text>
</comment>
<gene>
    <name evidence="9 13" type="primary">dxr</name>
    <name evidence="13" type="ORF">MMARJ_19710</name>
</gene>
<protein>
    <recommendedName>
        <fullName evidence="9">1-deoxy-D-xylulose 5-phosphate reductoisomerase</fullName>
        <shortName evidence="9">DXP reductoisomerase</shortName>
        <ecNumber evidence="9">1.1.1.267</ecNumber>
    </recommendedName>
    <alternativeName>
        <fullName evidence="9">1-deoxyxylulose-5-phosphate reductoisomerase</fullName>
    </alternativeName>
    <alternativeName>
        <fullName evidence="9">2-C-methyl-D-erythritol 4-phosphate synthase</fullName>
    </alternativeName>
</protein>
<name>A0ABN5ZRL1_9MYCO</name>
<dbReference type="SUPFAM" id="SSF55347">
    <property type="entry name" value="Glyceraldehyde-3-phosphate dehydrogenase-like, C-terminal domain"/>
    <property type="match status" value="1"/>
</dbReference>
<keyword evidence="7 9" id="KW-0414">Isoprene biosynthesis</keyword>
<comment type="similarity">
    <text evidence="2 9">Belongs to the DXR family.</text>
</comment>
<sequence length="434" mass="45114">MLNPNSGITPRRPGGRGRIVAPVGVGRHNEWVTNPTTDGQTPGRVRVLVLGSTGSIGTQALDVIAANPDRFEVVGLAAGGANLDTLLHQRAATGVTNIAVADERAARQAGDIPFSGPEAVTRLVQETEADVVLNALVGALGLRPTLAALESGARLALANKESLIAGGPLVLKAARPGQIVPVDSEHSALAQCLRGGTPDEVAKLVLTASGGPFRGWTAAQLEDVTPEQAGAHPTWSMGPMNTLNSASLVNKGLELIETHLLFGLPYDRIEVVVHPQSIVHSMVTFVDGSTIAQASPPDMKLPISLALGWPHRVPGAAARCDFSTASSWDFEPLDNDVFPAVELARHAGQAGGCMTAVYNAANEEAAEAFLAGRIGFGAIVKTIADVLHAADQWDVSPANVDEVLDAQRWARERAQRVVAAAQPAKSSVKASGAV</sequence>
<dbReference type="InterPro" id="IPR036291">
    <property type="entry name" value="NAD(P)-bd_dom_sf"/>
</dbReference>
<feature type="binding site" evidence="9">
    <location>
        <position position="79"/>
    </location>
    <ligand>
        <name>NADPH</name>
        <dbReference type="ChEBI" id="CHEBI:57783"/>
    </ligand>
</feature>
<keyword evidence="14" id="KW-1185">Reference proteome</keyword>
<evidence type="ECO:0000256" key="5">
    <source>
        <dbReference type="ARBA" id="ARBA00023002"/>
    </source>
</evidence>
<reference evidence="13 14" key="1">
    <citation type="journal article" date="2019" name="Emerg. Microbes Infect.">
        <title>Comprehensive subspecies identification of 175 nontuberculous mycobacteria species based on 7547 genomic profiles.</title>
        <authorList>
            <person name="Matsumoto Y."/>
            <person name="Kinjo T."/>
            <person name="Motooka D."/>
            <person name="Nabeya D."/>
            <person name="Jung N."/>
            <person name="Uechi K."/>
            <person name="Horii T."/>
            <person name="Iida T."/>
            <person name="Fujita J."/>
            <person name="Nakamura S."/>
        </authorList>
    </citation>
    <scope>NUCLEOTIDE SEQUENCE [LARGE SCALE GENOMIC DNA]</scope>
    <source>
        <strain evidence="13 14">JCM 17324</strain>
    </source>
</reference>
<evidence type="ECO:0000259" key="12">
    <source>
        <dbReference type="Pfam" id="PF13288"/>
    </source>
</evidence>
<dbReference type="Pfam" id="PF02670">
    <property type="entry name" value="DXP_reductoisom"/>
    <property type="match status" value="1"/>
</dbReference>
<feature type="binding site" evidence="9">
    <location>
        <position position="54"/>
    </location>
    <ligand>
        <name>NADPH</name>
        <dbReference type="ChEBI" id="CHEBI:57783"/>
    </ligand>
</feature>